<reference evidence="2 3" key="1">
    <citation type="journal article" date="2012" name="Genome Biol.">
        <title>Genome and low-iron response of an oceanic diatom adapted to chronic iron limitation.</title>
        <authorList>
            <person name="Lommer M."/>
            <person name="Specht M."/>
            <person name="Roy A.S."/>
            <person name="Kraemer L."/>
            <person name="Andreson R."/>
            <person name="Gutowska M.A."/>
            <person name="Wolf J."/>
            <person name="Bergner S.V."/>
            <person name="Schilhabel M.B."/>
            <person name="Klostermeier U.C."/>
            <person name="Beiko R.G."/>
            <person name="Rosenstiel P."/>
            <person name="Hippler M."/>
            <person name="Laroche J."/>
        </authorList>
    </citation>
    <scope>NUCLEOTIDE SEQUENCE [LARGE SCALE GENOMIC DNA]</scope>
    <source>
        <strain evidence="2 3">CCMP1005</strain>
    </source>
</reference>
<protein>
    <submittedName>
        <fullName evidence="2">Uncharacterized protein</fullName>
    </submittedName>
</protein>
<comment type="caution">
    <text evidence="2">The sequence shown here is derived from an EMBL/GenBank/DDBJ whole genome shotgun (WGS) entry which is preliminary data.</text>
</comment>
<dbReference type="Proteomes" id="UP000266841">
    <property type="component" value="Unassembled WGS sequence"/>
</dbReference>
<gene>
    <name evidence="2" type="ORF">THAOC_02682</name>
</gene>
<dbReference type="EMBL" id="AGNL01002848">
    <property type="protein sequence ID" value="EJK75589.1"/>
    <property type="molecule type" value="Genomic_DNA"/>
</dbReference>
<name>K0TEQ6_THAOC</name>
<proteinExistence type="predicted"/>
<feature type="region of interest" description="Disordered" evidence="1">
    <location>
        <begin position="60"/>
        <end position="81"/>
    </location>
</feature>
<feature type="compositionally biased region" description="Polar residues" evidence="1">
    <location>
        <begin position="61"/>
        <end position="81"/>
    </location>
</feature>
<evidence type="ECO:0000313" key="3">
    <source>
        <dbReference type="Proteomes" id="UP000266841"/>
    </source>
</evidence>
<evidence type="ECO:0000313" key="2">
    <source>
        <dbReference type="EMBL" id="EJK75589.1"/>
    </source>
</evidence>
<evidence type="ECO:0000256" key="1">
    <source>
        <dbReference type="SAM" id="MobiDB-lite"/>
    </source>
</evidence>
<accession>K0TEQ6</accession>
<dbReference type="AlphaFoldDB" id="K0TEQ6"/>
<sequence length="81" mass="9225">MRAVGEVRRRDRDERMLPTENHVKVAESLALERQTNQFLASRLNRLPTHGRGSFRRLGALTQATLASKPRSSSEARSINLR</sequence>
<keyword evidence="3" id="KW-1185">Reference proteome</keyword>
<organism evidence="2 3">
    <name type="scientific">Thalassiosira oceanica</name>
    <name type="common">Marine diatom</name>
    <dbReference type="NCBI Taxonomy" id="159749"/>
    <lineage>
        <taxon>Eukaryota</taxon>
        <taxon>Sar</taxon>
        <taxon>Stramenopiles</taxon>
        <taxon>Ochrophyta</taxon>
        <taxon>Bacillariophyta</taxon>
        <taxon>Coscinodiscophyceae</taxon>
        <taxon>Thalassiosirophycidae</taxon>
        <taxon>Thalassiosirales</taxon>
        <taxon>Thalassiosiraceae</taxon>
        <taxon>Thalassiosira</taxon>
    </lineage>
</organism>